<keyword evidence="3" id="KW-0998">Cell outer membrane</keyword>
<feature type="chain" id="PRO_5002641992" evidence="5">
    <location>
        <begin position="24"/>
        <end position="329"/>
    </location>
</feature>
<dbReference type="PRINTS" id="PR01021">
    <property type="entry name" value="OMPADOMAIN"/>
</dbReference>
<keyword evidence="5" id="KW-0732">Signal</keyword>
<evidence type="ECO:0000256" key="5">
    <source>
        <dbReference type="SAM" id="SignalP"/>
    </source>
</evidence>
<organism evidence="7 8">
    <name type="scientific">Microscilla marina ATCC 23134</name>
    <dbReference type="NCBI Taxonomy" id="313606"/>
    <lineage>
        <taxon>Bacteria</taxon>
        <taxon>Pseudomonadati</taxon>
        <taxon>Bacteroidota</taxon>
        <taxon>Cytophagia</taxon>
        <taxon>Cytophagales</taxon>
        <taxon>Microscillaceae</taxon>
        <taxon>Microscilla</taxon>
    </lineage>
</organism>
<evidence type="ECO:0000256" key="1">
    <source>
        <dbReference type="ARBA" id="ARBA00004442"/>
    </source>
</evidence>
<dbReference type="Pfam" id="PF00691">
    <property type="entry name" value="OmpA"/>
    <property type="match status" value="1"/>
</dbReference>
<protein>
    <submittedName>
        <fullName evidence="7">Outer membrane protein, putative</fullName>
    </submittedName>
</protein>
<keyword evidence="2 4" id="KW-0472">Membrane</keyword>
<evidence type="ECO:0000313" key="8">
    <source>
        <dbReference type="Proteomes" id="UP000004095"/>
    </source>
</evidence>
<dbReference type="Gene3D" id="3.30.1330.60">
    <property type="entry name" value="OmpA-like domain"/>
    <property type="match status" value="1"/>
</dbReference>
<evidence type="ECO:0000313" key="7">
    <source>
        <dbReference type="EMBL" id="EAY28956.1"/>
    </source>
</evidence>
<evidence type="ECO:0000256" key="2">
    <source>
        <dbReference type="ARBA" id="ARBA00023136"/>
    </source>
</evidence>
<dbReference type="Proteomes" id="UP000004095">
    <property type="component" value="Unassembled WGS sequence"/>
</dbReference>
<dbReference type="OrthoDB" id="611024at2"/>
<dbReference type="PANTHER" id="PTHR30329:SF21">
    <property type="entry name" value="LIPOPROTEIN YIAD-RELATED"/>
    <property type="match status" value="1"/>
</dbReference>
<dbReference type="SUPFAM" id="SSF103088">
    <property type="entry name" value="OmpA-like"/>
    <property type="match status" value="1"/>
</dbReference>
<dbReference type="InterPro" id="IPR006664">
    <property type="entry name" value="OMP_bac"/>
</dbReference>
<feature type="signal peptide" evidence="5">
    <location>
        <begin position="1"/>
        <end position="23"/>
    </location>
</feature>
<evidence type="ECO:0000256" key="4">
    <source>
        <dbReference type="PROSITE-ProRule" id="PRU00473"/>
    </source>
</evidence>
<dbReference type="PROSITE" id="PS51123">
    <property type="entry name" value="OMPA_2"/>
    <property type="match status" value="1"/>
</dbReference>
<keyword evidence="8" id="KW-1185">Reference proteome</keyword>
<feature type="domain" description="OmpA-like" evidence="6">
    <location>
        <begin position="213"/>
        <end position="329"/>
    </location>
</feature>
<comment type="caution">
    <text evidence="7">The sequence shown here is derived from an EMBL/GenBank/DDBJ whole genome shotgun (WGS) entry which is preliminary data.</text>
</comment>
<dbReference type="InterPro" id="IPR006665">
    <property type="entry name" value="OmpA-like"/>
</dbReference>
<dbReference type="GO" id="GO:0009279">
    <property type="term" value="C:cell outer membrane"/>
    <property type="evidence" value="ECO:0007669"/>
    <property type="project" value="UniProtKB-SubCell"/>
</dbReference>
<dbReference type="InterPro" id="IPR036737">
    <property type="entry name" value="OmpA-like_sf"/>
</dbReference>
<evidence type="ECO:0000259" key="6">
    <source>
        <dbReference type="PROSITE" id="PS51123"/>
    </source>
</evidence>
<reference evidence="7 8" key="1">
    <citation type="submission" date="2007-01" db="EMBL/GenBank/DDBJ databases">
        <authorList>
            <person name="Haygood M."/>
            <person name="Podell S."/>
            <person name="Anderson C."/>
            <person name="Hopkinson B."/>
            <person name="Roe K."/>
            <person name="Barbeau K."/>
            <person name="Gaasterland T."/>
            <person name="Ferriera S."/>
            <person name="Johnson J."/>
            <person name="Kravitz S."/>
            <person name="Beeson K."/>
            <person name="Sutton G."/>
            <person name="Rogers Y.-H."/>
            <person name="Friedman R."/>
            <person name="Frazier M."/>
            <person name="Venter J.C."/>
        </authorList>
    </citation>
    <scope>NUCLEOTIDE SEQUENCE [LARGE SCALE GENOMIC DNA]</scope>
    <source>
        <strain evidence="7 8">ATCC 23134</strain>
    </source>
</reference>
<evidence type="ECO:0000256" key="3">
    <source>
        <dbReference type="ARBA" id="ARBA00023237"/>
    </source>
</evidence>
<dbReference type="PANTHER" id="PTHR30329">
    <property type="entry name" value="STATOR ELEMENT OF FLAGELLAR MOTOR COMPLEX"/>
    <property type="match status" value="1"/>
</dbReference>
<dbReference type="CDD" id="cd07185">
    <property type="entry name" value="OmpA_C-like"/>
    <property type="match status" value="1"/>
</dbReference>
<dbReference type="eggNOG" id="COG2885">
    <property type="taxonomic scope" value="Bacteria"/>
</dbReference>
<dbReference type="AlphaFoldDB" id="A1ZKZ0"/>
<dbReference type="InterPro" id="IPR050330">
    <property type="entry name" value="Bact_OuterMem_StrucFunc"/>
</dbReference>
<dbReference type="RefSeq" id="WP_002697124.1">
    <property type="nucleotide sequence ID" value="NZ_AAWS01000013.1"/>
</dbReference>
<accession>A1ZKZ0</accession>
<name>A1ZKZ0_MICM2</name>
<gene>
    <name evidence="7" type="ORF">M23134_00110</name>
</gene>
<proteinExistence type="predicted"/>
<comment type="subcellular location">
    <subcellularLocation>
        <location evidence="1">Cell outer membrane</location>
    </subcellularLocation>
</comment>
<sequence>MTRIFSTFICLIILPGICLNSLAQTPIESISKTYNFDLAQAVCSFTLTDAELNTSVVDSGKLIINNQTEVTLRQGKGQVKLPLYKTHQVNVKVAGFVDTTIVLDLTNRELGYNIQQAIRLRPQKKAFKISVQDIETNENVAVGVVLNNKNRNEKIFISAQDIRAGNYVVRIRASDTYDLEVQNGSSYAFYATTINKKTKQETKDQINIRLIPYKVGAKIPLYNITFATKSARLNTHSFEELGRVVKLLKDHPTSHILIEAHTDSDGTRLANLRLSQQRAKSVYNYLMKQGIAAQRLQTRGAGELKPIAPNNTEINKARNRRFELIVMKK</sequence>
<dbReference type="EMBL" id="AAWS01000013">
    <property type="protein sequence ID" value="EAY28956.1"/>
    <property type="molecule type" value="Genomic_DNA"/>
</dbReference>